<dbReference type="RefSeq" id="WP_237260179.1">
    <property type="nucleotide sequence ID" value="NZ_CP018477.1"/>
</dbReference>
<dbReference type="CDD" id="cd02440">
    <property type="entry name" value="AdoMet_MTases"/>
    <property type="match status" value="1"/>
</dbReference>
<dbReference type="PROSITE" id="PS50123">
    <property type="entry name" value="CHER"/>
    <property type="match status" value="1"/>
</dbReference>
<dbReference type="Gene3D" id="1.10.155.10">
    <property type="entry name" value="Chemotaxis receptor methyltransferase CheR, N-terminal domain"/>
    <property type="match status" value="1"/>
</dbReference>
<evidence type="ECO:0000256" key="2">
    <source>
        <dbReference type="ARBA" id="ARBA00012534"/>
    </source>
</evidence>
<dbReference type="InterPro" id="IPR022641">
    <property type="entry name" value="CheR_N"/>
</dbReference>
<comment type="catalytic activity">
    <reaction evidence="1">
        <text>L-glutamyl-[protein] + S-adenosyl-L-methionine = [protein]-L-glutamate 5-O-methyl ester + S-adenosyl-L-homocysteine</text>
        <dbReference type="Rhea" id="RHEA:24452"/>
        <dbReference type="Rhea" id="RHEA-COMP:10208"/>
        <dbReference type="Rhea" id="RHEA-COMP:10311"/>
        <dbReference type="ChEBI" id="CHEBI:29973"/>
        <dbReference type="ChEBI" id="CHEBI:57856"/>
        <dbReference type="ChEBI" id="CHEBI:59789"/>
        <dbReference type="ChEBI" id="CHEBI:82795"/>
        <dbReference type="EC" id="2.1.1.80"/>
    </reaction>
</comment>
<evidence type="ECO:0000256" key="4">
    <source>
        <dbReference type="ARBA" id="ARBA00022679"/>
    </source>
</evidence>
<dbReference type="PRINTS" id="PR00996">
    <property type="entry name" value="CHERMTFRASE"/>
</dbReference>
<dbReference type="Pfam" id="PF01739">
    <property type="entry name" value="CheR"/>
    <property type="match status" value="1"/>
</dbReference>
<dbReference type="GO" id="GO:0032259">
    <property type="term" value="P:methylation"/>
    <property type="evidence" value="ECO:0007669"/>
    <property type="project" value="UniProtKB-KW"/>
</dbReference>
<feature type="region of interest" description="Disordered" evidence="6">
    <location>
        <begin position="324"/>
        <end position="344"/>
    </location>
</feature>
<dbReference type="Gene3D" id="3.40.50.150">
    <property type="entry name" value="Vaccinia Virus protein VP39"/>
    <property type="match status" value="1"/>
</dbReference>
<keyword evidence="5" id="KW-0949">S-adenosyl-L-methionine</keyword>
<evidence type="ECO:0000256" key="5">
    <source>
        <dbReference type="ARBA" id="ARBA00022691"/>
    </source>
</evidence>
<evidence type="ECO:0000256" key="1">
    <source>
        <dbReference type="ARBA" id="ARBA00001541"/>
    </source>
</evidence>
<dbReference type="InterPro" id="IPR029063">
    <property type="entry name" value="SAM-dependent_MTases_sf"/>
</dbReference>
<keyword evidence="4 8" id="KW-0808">Transferase</keyword>
<dbReference type="InterPro" id="IPR022642">
    <property type="entry name" value="CheR_C"/>
</dbReference>
<accession>A0A286RAH5</accession>
<gene>
    <name evidence="8" type="ORF">THTE_0366</name>
</gene>
<dbReference type="AlphaFoldDB" id="A0A286RAH5"/>
<reference evidence="8 9" key="1">
    <citation type="journal article" name="Front. Microbiol.">
        <title>Sugar Metabolism of the First Thermophilic Planctomycete Thermogutta terrifontis: Comparative Genomic and Transcriptomic Approaches.</title>
        <authorList>
            <person name="Elcheninov A.G."/>
            <person name="Menzel P."/>
            <person name="Gudbergsdottir S.R."/>
            <person name="Slesarev A.I."/>
            <person name="Kadnikov V.V."/>
            <person name="Krogh A."/>
            <person name="Bonch-Osmolovskaya E.A."/>
            <person name="Peng X."/>
            <person name="Kublanov I.V."/>
        </authorList>
    </citation>
    <scope>NUCLEOTIDE SEQUENCE [LARGE SCALE GENOMIC DNA]</scope>
    <source>
        <strain evidence="8 9">R1</strain>
    </source>
</reference>
<evidence type="ECO:0000313" key="9">
    <source>
        <dbReference type="Proteomes" id="UP000215086"/>
    </source>
</evidence>
<dbReference type="EC" id="2.1.1.80" evidence="2"/>
<protein>
    <recommendedName>
        <fullName evidence="2">protein-glutamate O-methyltransferase</fullName>
        <ecNumber evidence="2">2.1.1.80</ecNumber>
    </recommendedName>
</protein>
<dbReference type="SUPFAM" id="SSF53335">
    <property type="entry name" value="S-adenosyl-L-methionine-dependent methyltransferases"/>
    <property type="match status" value="1"/>
</dbReference>
<dbReference type="EMBL" id="CP018477">
    <property type="protein sequence ID" value="ASV72968.1"/>
    <property type="molecule type" value="Genomic_DNA"/>
</dbReference>
<dbReference type="GO" id="GO:0008983">
    <property type="term" value="F:protein-glutamate O-methyltransferase activity"/>
    <property type="evidence" value="ECO:0007669"/>
    <property type="project" value="UniProtKB-EC"/>
</dbReference>
<evidence type="ECO:0000259" key="7">
    <source>
        <dbReference type="PROSITE" id="PS50123"/>
    </source>
</evidence>
<feature type="domain" description="CheR-type methyltransferase" evidence="7">
    <location>
        <begin position="49"/>
        <end position="319"/>
    </location>
</feature>
<dbReference type="InterPro" id="IPR050903">
    <property type="entry name" value="Bact_Chemotaxis_MeTrfase"/>
</dbReference>
<keyword evidence="9" id="KW-1185">Reference proteome</keyword>
<evidence type="ECO:0000313" key="8">
    <source>
        <dbReference type="EMBL" id="ASV72968.1"/>
    </source>
</evidence>
<dbReference type="KEGG" id="ttf:THTE_0366"/>
<dbReference type="SMART" id="SM00138">
    <property type="entry name" value="MeTrc"/>
    <property type="match status" value="1"/>
</dbReference>
<proteinExistence type="predicted"/>
<dbReference type="PANTHER" id="PTHR24422:SF19">
    <property type="entry name" value="CHEMOTAXIS PROTEIN METHYLTRANSFERASE"/>
    <property type="match status" value="1"/>
</dbReference>
<dbReference type="PANTHER" id="PTHR24422">
    <property type="entry name" value="CHEMOTAXIS PROTEIN METHYLTRANSFERASE"/>
    <property type="match status" value="1"/>
</dbReference>
<dbReference type="SUPFAM" id="SSF47757">
    <property type="entry name" value="Chemotaxis receptor methyltransferase CheR, N-terminal domain"/>
    <property type="match status" value="1"/>
</dbReference>
<keyword evidence="3 8" id="KW-0489">Methyltransferase</keyword>
<dbReference type="InterPro" id="IPR036804">
    <property type="entry name" value="CheR_N_sf"/>
</dbReference>
<dbReference type="InterPro" id="IPR000780">
    <property type="entry name" value="CheR_MeTrfase"/>
</dbReference>
<organism evidence="8 9">
    <name type="scientific">Thermogutta terrifontis</name>
    <dbReference type="NCBI Taxonomy" id="1331910"/>
    <lineage>
        <taxon>Bacteria</taxon>
        <taxon>Pseudomonadati</taxon>
        <taxon>Planctomycetota</taxon>
        <taxon>Planctomycetia</taxon>
        <taxon>Pirellulales</taxon>
        <taxon>Thermoguttaceae</taxon>
        <taxon>Thermogutta</taxon>
    </lineage>
</organism>
<sequence>MMPNPGHKPPGSGDRAHRPAILSQQKKVANLDEIAPPAPITSPLALPQVTDDELQRYADLVYRKTGIRISPQKKTLLSNRLRRRLRETGISSYSEYYDYLTKLPSRHPEWDAFLQEITTHETYLFRDELQWQWFRKKFLAEVANRQRGPMKTLRIWSAACSTGDEAFTAACCIAAELPDLASWRITILGTDIGLGAVEQARTATFGERAMRLVPDDLKRRFFEKLPNAEVWRAKPILTQMTTFRQHNLMDPLPERPFDLIFLKNVLIYFDVGSKKVVLNNVLKVLQPGGYLVVGAAEGIGDLLSEMTRLQPWLYQKPQESGTRLLAAGSSQSQGSFRAPLDLKR</sequence>
<dbReference type="Pfam" id="PF03705">
    <property type="entry name" value="CheR_N"/>
    <property type="match status" value="1"/>
</dbReference>
<dbReference type="Proteomes" id="UP000215086">
    <property type="component" value="Chromosome"/>
</dbReference>
<name>A0A286RAH5_9BACT</name>
<evidence type="ECO:0000256" key="3">
    <source>
        <dbReference type="ARBA" id="ARBA00022603"/>
    </source>
</evidence>
<evidence type="ECO:0000256" key="6">
    <source>
        <dbReference type="SAM" id="MobiDB-lite"/>
    </source>
</evidence>